<keyword evidence="5 6" id="KW-0472">Membrane</keyword>
<dbReference type="Pfam" id="PF02133">
    <property type="entry name" value="Transp_cyt_pur"/>
    <property type="match status" value="1"/>
</dbReference>
<feature type="transmembrane region" description="Helical" evidence="6">
    <location>
        <begin position="383"/>
        <end position="401"/>
    </location>
</feature>
<feature type="transmembrane region" description="Helical" evidence="6">
    <location>
        <begin position="177"/>
        <end position="195"/>
    </location>
</feature>
<evidence type="ECO:0000313" key="7">
    <source>
        <dbReference type="EMBL" id="AFM22512.1"/>
    </source>
</evidence>
<feature type="transmembrane region" description="Helical" evidence="6">
    <location>
        <begin position="252"/>
        <end position="281"/>
    </location>
</feature>
<reference evidence="8" key="1">
    <citation type="journal article" date="2013" name="Stand. Genomic Sci.">
        <title>Complete genome sequence of the moderate thermophile Anaerobaculum mobile type strain (NGA(T)).</title>
        <authorList>
            <person name="Mavromatis K."/>
            <person name="Stackebrandt E."/>
            <person name="Held B."/>
            <person name="Lapidus A."/>
            <person name="Nolan M."/>
            <person name="Lucas S."/>
            <person name="Hammon N."/>
            <person name="Deshpande S."/>
            <person name="Cheng J.F."/>
            <person name="Tapia R."/>
            <person name="Goodwin L.A."/>
            <person name="Pitluck S."/>
            <person name="Liolios K."/>
            <person name="Pagani I."/>
            <person name="Ivanova N."/>
            <person name="Mikhailova N."/>
            <person name="Huntemann M."/>
            <person name="Pati A."/>
            <person name="Chen A."/>
            <person name="Palaniappan K."/>
            <person name="Land M."/>
            <person name="Rohde M."/>
            <person name="Spring S."/>
            <person name="Goker M."/>
            <person name="Woyke T."/>
            <person name="Detter J.C."/>
            <person name="Bristow J."/>
            <person name="Eisen J.A."/>
            <person name="Markowitz V."/>
            <person name="Hugenholtz P."/>
            <person name="Klenk H.P."/>
            <person name="Kyrpides N.C."/>
        </authorList>
    </citation>
    <scope>NUCLEOTIDE SEQUENCE</scope>
    <source>
        <strain evidence="8">ATCC BAA-54 / DSM 13181 / NGA</strain>
    </source>
</reference>
<dbReference type="GO" id="GO:0015209">
    <property type="term" value="F:cytosine transmembrane transporter activity"/>
    <property type="evidence" value="ECO:0007669"/>
    <property type="project" value="InterPro"/>
</dbReference>
<dbReference type="AlphaFoldDB" id="I4BZ05"/>
<feature type="transmembrane region" description="Helical" evidence="6">
    <location>
        <begin position="147"/>
        <end position="170"/>
    </location>
</feature>
<name>I4BZ05_ACEMN</name>
<evidence type="ECO:0000256" key="5">
    <source>
        <dbReference type="ARBA" id="ARBA00023136"/>
    </source>
</evidence>
<keyword evidence="4 6" id="KW-1133">Transmembrane helix</keyword>
<dbReference type="InterPro" id="IPR030191">
    <property type="entry name" value="CodB"/>
</dbReference>
<dbReference type="EMBL" id="CP003198">
    <property type="protein sequence ID" value="AFM22512.1"/>
    <property type="molecule type" value="Genomic_DNA"/>
</dbReference>
<feature type="transmembrane region" description="Helical" evidence="6">
    <location>
        <begin position="215"/>
        <end position="232"/>
    </location>
</feature>
<feature type="transmembrane region" description="Helical" evidence="6">
    <location>
        <begin position="37"/>
        <end position="59"/>
    </location>
</feature>
<dbReference type="PANTHER" id="PTHR30569:SF0">
    <property type="entry name" value="CYTOSINE PERMEASE"/>
    <property type="match status" value="1"/>
</dbReference>
<evidence type="ECO:0000313" key="8">
    <source>
        <dbReference type="Proteomes" id="UP000006061"/>
    </source>
</evidence>
<dbReference type="PANTHER" id="PTHR30569">
    <property type="entry name" value="CYTOSINE TRANSPORTER CODB"/>
    <property type="match status" value="1"/>
</dbReference>
<keyword evidence="3 6" id="KW-0812">Transmembrane</keyword>
<feature type="transmembrane region" description="Helical" evidence="6">
    <location>
        <begin position="407"/>
        <end position="425"/>
    </location>
</feature>
<dbReference type="Proteomes" id="UP000006061">
    <property type="component" value="Chromosome"/>
</dbReference>
<comment type="subcellular location">
    <subcellularLocation>
        <location evidence="1">Membrane</location>
        <topology evidence="1">Multi-pass membrane protein</topology>
    </subcellularLocation>
</comment>
<dbReference type="HOGENOM" id="CLU_035711_0_0_0"/>
<feature type="transmembrane region" description="Helical" evidence="6">
    <location>
        <begin position="350"/>
        <end position="371"/>
    </location>
</feature>
<feature type="transmembrane region" description="Helical" evidence="6">
    <location>
        <begin position="65"/>
        <end position="87"/>
    </location>
</feature>
<dbReference type="Gene3D" id="1.10.4160.10">
    <property type="entry name" value="Hydantoin permease"/>
    <property type="match status" value="1"/>
</dbReference>
<feature type="transmembrane region" description="Helical" evidence="6">
    <location>
        <begin position="326"/>
        <end position="344"/>
    </location>
</feature>
<dbReference type="eggNOG" id="COG1457">
    <property type="taxonomic scope" value="Bacteria"/>
</dbReference>
<evidence type="ECO:0000256" key="4">
    <source>
        <dbReference type="ARBA" id="ARBA00022989"/>
    </source>
</evidence>
<dbReference type="InterPro" id="IPR001248">
    <property type="entry name" value="Pur-cyt_permease"/>
</dbReference>
<sequence length="445" mass="49190">MGFWKKLKDKLITESETLDVPLNPVPIEKRSSWLGPAIVYAGVQFSFAVVMAGAGLGAGLTMMEVLWVTIIGLVILSWLGDSINAYLGAKTGLPGAVIARQSFGDIQARIITSLIMIMLHTGWWAINTSLVANAFCAFLNIDYTTQFLPWAIMVVLLGIIFIIPAVLGYLSMKWMDYIAVPAGILLFAIGAYLAIKSQGIAGIKEWMPEHKMPWSIAISTVAGTCVCQWAMVSDYSRMHYPTWRDSILMPSLLILVGFIEIILGAIMTVGIGTFDIVQIMVTLGYPFWAYLLLFIAQWTSQIVAVYSAGLSFGNMVNARDARTQKLLTLIIGLVGIVLGIAGILDKFMGWLLMLSIVFPPLAGIMTTDFFFLRNQQWEDIHGWNKIATISLIIGIIIGYFSGYKHSYGIPPLQAYLLTGISYYILMKTKASLAPDQFTPRIWLKK</sequence>
<protein>
    <submittedName>
        <fullName evidence="7">Purine-cytosine permease-like transporter</fullName>
    </submittedName>
</protein>
<feature type="transmembrane region" description="Helical" evidence="6">
    <location>
        <begin position="287"/>
        <end position="306"/>
    </location>
</feature>
<dbReference type="GO" id="GO:0005886">
    <property type="term" value="C:plasma membrane"/>
    <property type="evidence" value="ECO:0007669"/>
    <property type="project" value="TreeGrafter"/>
</dbReference>
<evidence type="ECO:0000256" key="3">
    <source>
        <dbReference type="ARBA" id="ARBA00022692"/>
    </source>
</evidence>
<proteinExistence type="inferred from homology"/>
<keyword evidence="8" id="KW-1185">Reference proteome</keyword>
<feature type="transmembrane region" description="Helical" evidence="6">
    <location>
        <begin position="108"/>
        <end position="127"/>
    </location>
</feature>
<comment type="similarity">
    <text evidence="2">Belongs to the purine-cytosine permease (2.A.39) family.</text>
</comment>
<accession>I4BZ05</accession>
<dbReference type="KEGG" id="amo:Anamo_1926"/>
<gene>
    <name evidence="7" type="ordered locus">Anamo_1926</name>
</gene>
<evidence type="ECO:0000256" key="6">
    <source>
        <dbReference type="SAM" id="Phobius"/>
    </source>
</evidence>
<evidence type="ECO:0000256" key="1">
    <source>
        <dbReference type="ARBA" id="ARBA00004141"/>
    </source>
</evidence>
<evidence type="ECO:0000256" key="2">
    <source>
        <dbReference type="ARBA" id="ARBA00008974"/>
    </source>
</evidence>
<dbReference type="STRING" id="891968.Anamo_1926"/>
<organism evidence="7 8">
    <name type="scientific">Acetomicrobium mobile (strain ATCC BAA-54 / DSM 13181 / JCM 12221 / NGA)</name>
    <name type="common">Anaerobaculum mobile</name>
    <dbReference type="NCBI Taxonomy" id="891968"/>
    <lineage>
        <taxon>Bacteria</taxon>
        <taxon>Thermotogati</taxon>
        <taxon>Synergistota</taxon>
        <taxon>Synergistia</taxon>
        <taxon>Synergistales</taxon>
        <taxon>Acetomicrobiaceae</taxon>
        <taxon>Acetomicrobium</taxon>
    </lineage>
</organism>